<keyword evidence="2" id="KW-1185">Reference proteome</keyword>
<dbReference type="HOGENOM" id="CLU_140176_15_0_6"/>
<dbReference type="GeneID" id="60799387"/>
<evidence type="ECO:0000313" key="1">
    <source>
        <dbReference type="EMBL" id="EFU66808.1"/>
    </source>
</evidence>
<dbReference type="Pfam" id="PF05930">
    <property type="entry name" value="Phage_AlpA"/>
    <property type="match status" value="1"/>
</dbReference>
<accession>E6L0F1</accession>
<dbReference type="PANTHER" id="PTHR36154:SF1">
    <property type="entry name" value="DNA-BINDING TRANSCRIPTIONAL ACTIVATOR ALPA"/>
    <property type="match status" value="1"/>
</dbReference>
<dbReference type="InterPro" id="IPR052931">
    <property type="entry name" value="Prophage_regulatory_activator"/>
</dbReference>
<reference evidence="1 2" key="1">
    <citation type="submission" date="2010-12" db="EMBL/GenBank/DDBJ databases">
        <authorList>
            <person name="Muzny D."/>
            <person name="Qin X."/>
            <person name="Deng J."/>
            <person name="Jiang H."/>
            <person name="Liu Y."/>
            <person name="Qu J."/>
            <person name="Song X.-Z."/>
            <person name="Zhang L."/>
            <person name="Thornton R."/>
            <person name="Coyle M."/>
            <person name="Francisco L."/>
            <person name="Jackson L."/>
            <person name="Javaid M."/>
            <person name="Korchina V."/>
            <person name="Kovar C."/>
            <person name="Mata R."/>
            <person name="Mathew T."/>
            <person name="Ngo R."/>
            <person name="Nguyen L."/>
            <person name="Nguyen N."/>
            <person name="Okwuonu G."/>
            <person name="Ongeri F."/>
            <person name="Pham C."/>
            <person name="Simmons D."/>
            <person name="Wilczek-Boney K."/>
            <person name="Hale W."/>
            <person name="Jakkamsetti A."/>
            <person name="Pham P."/>
            <person name="Ruth R."/>
            <person name="San Lucas F."/>
            <person name="Warren J."/>
            <person name="Zhang J."/>
            <person name="Zhao Z."/>
            <person name="Zhou C."/>
            <person name="Zhu D."/>
            <person name="Lee S."/>
            <person name="Bess C."/>
            <person name="Blankenburg K."/>
            <person name="Forbes L."/>
            <person name="Fu Q."/>
            <person name="Gubbala S."/>
            <person name="Hirani K."/>
            <person name="Jayaseelan J.C."/>
            <person name="Lara F."/>
            <person name="Munidasa M."/>
            <person name="Palculict T."/>
            <person name="Patil S."/>
            <person name="Pu L.-L."/>
            <person name="Saada N."/>
            <person name="Tang L."/>
            <person name="Weissenberger G."/>
            <person name="Zhu Y."/>
            <person name="Hemphill L."/>
            <person name="Shang Y."/>
            <person name="Youmans B."/>
            <person name="Ayvaz T."/>
            <person name="Ross M."/>
            <person name="Santibanez J."/>
            <person name="Aqrawi P."/>
            <person name="Gross S."/>
            <person name="Joshi V."/>
            <person name="Fowler G."/>
            <person name="Nazareth L."/>
            <person name="Reid J."/>
            <person name="Worley K."/>
            <person name="Petrosino J."/>
            <person name="Highlander S."/>
            <person name="Gibbs R."/>
        </authorList>
    </citation>
    <scope>NUCLEOTIDE SEQUENCE [LARGE SCALE GENOMIC DNA]</scope>
    <source>
        <strain evidence="1 2">ATCC 33393</strain>
    </source>
</reference>
<dbReference type="InterPro" id="IPR010260">
    <property type="entry name" value="AlpA"/>
</dbReference>
<protein>
    <submittedName>
        <fullName evidence="1">Prophage transcriptional regulator</fullName>
    </submittedName>
</protein>
<gene>
    <name evidence="1" type="primary">alpA</name>
    <name evidence="1" type="ORF">HMPREF9064_1951</name>
</gene>
<name>E6L0F1_9PAST</name>
<dbReference type="Proteomes" id="UP000032871">
    <property type="component" value="Unassembled WGS sequence"/>
</dbReference>
<dbReference type="PANTHER" id="PTHR36154">
    <property type="entry name" value="DNA-BINDING TRANSCRIPTIONAL ACTIVATOR ALPA"/>
    <property type="match status" value="1"/>
</dbReference>
<dbReference type="OrthoDB" id="5986966at2"/>
<proteinExistence type="predicted"/>
<comment type="caution">
    <text evidence="1">The sequence shown here is derived from an EMBL/GenBank/DDBJ whole genome shotgun (WGS) entry which is preliminary data.</text>
</comment>
<sequence>MNDKIKLLRPKEVIQKLSISKSTFYDWQNKKSKRYRNDFPKPLSIGANSVGYLESEINTFILNMVHRRSK</sequence>
<evidence type="ECO:0000313" key="2">
    <source>
        <dbReference type="Proteomes" id="UP000032871"/>
    </source>
</evidence>
<dbReference type="RefSeq" id="WP_006719981.1">
    <property type="nucleotide sequence ID" value="NZ_GL622200.1"/>
</dbReference>
<organism evidence="1 2">
    <name type="scientific">Aggregatibacter segnis ATCC 33393</name>
    <dbReference type="NCBI Taxonomy" id="888057"/>
    <lineage>
        <taxon>Bacteria</taxon>
        <taxon>Pseudomonadati</taxon>
        <taxon>Pseudomonadota</taxon>
        <taxon>Gammaproteobacteria</taxon>
        <taxon>Pasteurellales</taxon>
        <taxon>Pasteurellaceae</taxon>
        <taxon>Aggregatibacter</taxon>
    </lineage>
</organism>
<dbReference type="AlphaFoldDB" id="E6L0F1"/>
<dbReference type="EMBL" id="AEPS01000015">
    <property type="protein sequence ID" value="EFU66808.1"/>
    <property type="molecule type" value="Genomic_DNA"/>
</dbReference>